<evidence type="ECO:0000259" key="1">
    <source>
        <dbReference type="SMART" id="SM00225"/>
    </source>
</evidence>
<dbReference type="InterPro" id="IPR011333">
    <property type="entry name" value="SKP1/BTB/POZ_sf"/>
</dbReference>
<comment type="caution">
    <text evidence="2">The sequence shown here is derived from an EMBL/GenBank/DDBJ whole genome shotgun (WGS) entry which is preliminary data.</text>
</comment>
<dbReference type="Gene3D" id="3.30.710.10">
    <property type="entry name" value="Potassium Channel Kv1.1, Chain A"/>
    <property type="match status" value="2"/>
</dbReference>
<dbReference type="SMART" id="SM00225">
    <property type="entry name" value="BTB"/>
    <property type="match status" value="2"/>
</dbReference>
<reference evidence="2 3" key="1">
    <citation type="journal article" date="2019" name="Environ. Microbiol.">
        <title>At the nexus of three kingdoms: the genome of the mycorrhizal fungus Gigaspora margarita provides insights into plant, endobacterial and fungal interactions.</title>
        <authorList>
            <person name="Venice F."/>
            <person name="Ghignone S."/>
            <person name="Salvioli di Fossalunga A."/>
            <person name="Amselem J."/>
            <person name="Novero M."/>
            <person name="Xianan X."/>
            <person name="Sedzielewska Toro K."/>
            <person name="Morin E."/>
            <person name="Lipzen A."/>
            <person name="Grigoriev I.V."/>
            <person name="Henrissat B."/>
            <person name="Martin F.M."/>
            <person name="Bonfante P."/>
        </authorList>
    </citation>
    <scope>NUCLEOTIDE SEQUENCE [LARGE SCALE GENOMIC DNA]</scope>
    <source>
        <strain evidence="2 3">BEG34</strain>
    </source>
</reference>
<dbReference type="OrthoDB" id="2414723at2759"/>
<feature type="domain" description="BTB" evidence="1">
    <location>
        <begin position="194"/>
        <end position="302"/>
    </location>
</feature>
<dbReference type="InterPro" id="IPR003131">
    <property type="entry name" value="T1-type_BTB"/>
</dbReference>
<dbReference type="GO" id="GO:0051260">
    <property type="term" value="P:protein homooligomerization"/>
    <property type="evidence" value="ECO:0007669"/>
    <property type="project" value="InterPro"/>
</dbReference>
<dbReference type="PANTHER" id="PTHR14499:SF136">
    <property type="entry name" value="GH08630P"/>
    <property type="match status" value="1"/>
</dbReference>
<evidence type="ECO:0000313" key="3">
    <source>
        <dbReference type="Proteomes" id="UP000439903"/>
    </source>
</evidence>
<evidence type="ECO:0000313" key="2">
    <source>
        <dbReference type="EMBL" id="KAF0460398.1"/>
    </source>
</evidence>
<dbReference type="AlphaFoldDB" id="A0A8H4A9Q7"/>
<dbReference type="Pfam" id="PF02214">
    <property type="entry name" value="BTB_2"/>
    <property type="match status" value="2"/>
</dbReference>
<feature type="domain" description="BTB" evidence="1">
    <location>
        <begin position="4"/>
        <end position="105"/>
    </location>
</feature>
<dbReference type="SUPFAM" id="SSF54695">
    <property type="entry name" value="POZ domain"/>
    <property type="match status" value="2"/>
</dbReference>
<dbReference type="InterPro" id="IPR000210">
    <property type="entry name" value="BTB/POZ_dom"/>
</dbReference>
<dbReference type="Proteomes" id="UP000439903">
    <property type="component" value="Unassembled WGS sequence"/>
</dbReference>
<keyword evidence="3" id="KW-1185">Reference proteome</keyword>
<name>A0A8H4A9Q7_GIGMA</name>
<gene>
    <name evidence="2" type="ORF">F8M41_000600</name>
</gene>
<accession>A0A8H4A9Q7</accession>
<sequence length="409" mass="48441">MSEDKIILKIEEKKYETLRSTLTAHPKTLLGKIFQGQNERMKYHVYGNEYSFDRNGEMFYYILEFYRTRNLLAPNGSYKRLVQELVYFQIPFNKLDLASQATTNTVDRFISFLEKLVISHCENFQDIIDLKKVEKQIGEHLVKTFSKLELKWSCVRNSLAPYNFEVTISFSIKKLFQFKNAQNPPQALKHILEEKIILNVGGKQYETLRSILTAQPETLLGVMFQDRNKNLRHPVNGNEYFFDRNCEIFTYIMEFYQIGKISWPIEFEKSTKITYKQLEQELDYFQIPYNKSTTFCSLALGSAIRTYRQLILAFEELIIYCCENLISEISLYISLGKIEIDHKELSLSINSFKMNAYDILTYTTNQLGDHLSKTFYKLKPKWNFERRKERKSRYLYICISLSIEQGLTF</sequence>
<dbReference type="PANTHER" id="PTHR14499">
    <property type="entry name" value="POTASSIUM CHANNEL TETRAMERIZATION DOMAIN-CONTAINING"/>
    <property type="match status" value="1"/>
</dbReference>
<dbReference type="EMBL" id="WTPW01001045">
    <property type="protein sequence ID" value="KAF0460398.1"/>
    <property type="molecule type" value="Genomic_DNA"/>
</dbReference>
<organism evidence="2 3">
    <name type="scientific">Gigaspora margarita</name>
    <dbReference type="NCBI Taxonomy" id="4874"/>
    <lineage>
        <taxon>Eukaryota</taxon>
        <taxon>Fungi</taxon>
        <taxon>Fungi incertae sedis</taxon>
        <taxon>Mucoromycota</taxon>
        <taxon>Glomeromycotina</taxon>
        <taxon>Glomeromycetes</taxon>
        <taxon>Diversisporales</taxon>
        <taxon>Gigasporaceae</taxon>
        <taxon>Gigaspora</taxon>
    </lineage>
</organism>
<protein>
    <submittedName>
        <fullName evidence="2">BTB/POZ protein</fullName>
    </submittedName>
</protein>
<proteinExistence type="predicted"/>